<evidence type="ECO:0000313" key="2">
    <source>
        <dbReference type="EMBL" id="OCL09786.1"/>
    </source>
</evidence>
<organism evidence="2 3">
    <name type="scientific">Glonium stellatum</name>
    <dbReference type="NCBI Taxonomy" id="574774"/>
    <lineage>
        <taxon>Eukaryota</taxon>
        <taxon>Fungi</taxon>
        <taxon>Dikarya</taxon>
        <taxon>Ascomycota</taxon>
        <taxon>Pezizomycotina</taxon>
        <taxon>Dothideomycetes</taxon>
        <taxon>Pleosporomycetidae</taxon>
        <taxon>Gloniales</taxon>
        <taxon>Gloniaceae</taxon>
        <taxon>Glonium</taxon>
    </lineage>
</organism>
<keyword evidence="3" id="KW-1185">Reference proteome</keyword>
<dbReference type="SUPFAM" id="SSF81383">
    <property type="entry name" value="F-box domain"/>
    <property type="match status" value="1"/>
</dbReference>
<dbReference type="Proteomes" id="UP000250140">
    <property type="component" value="Unassembled WGS sequence"/>
</dbReference>
<feature type="domain" description="DUF6699" evidence="1">
    <location>
        <begin position="192"/>
        <end position="257"/>
    </location>
</feature>
<accession>A0A8E2F3F4</accession>
<gene>
    <name evidence="2" type="ORF">AOQ84DRAFT_220424</name>
</gene>
<reference evidence="2 3" key="1">
    <citation type="journal article" date="2016" name="Nat. Commun.">
        <title>Ectomycorrhizal ecology is imprinted in the genome of the dominant symbiotic fungus Cenococcum geophilum.</title>
        <authorList>
            <consortium name="DOE Joint Genome Institute"/>
            <person name="Peter M."/>
            <person name="Kohler A."/>
            <person name="Ohm R.A."/>
            <person name="Kuo A."/>
            <person name="Krutzmann J."/>
            <person name="Morin E."/>
            <person name="Arend M."/>
            <person name="Barry K.W."/>
            <person name="Binder M."/>
            <person name="Choi C."/>
            <person name="Clum A."/>
            <person name="Copeland A."/>
            <person name="Grisel N."/>
            <person name="Haridas S."/>
            <person name="Kipfer T."/>
            <person name="LaButti K."/>
            <person name="Lindquist E."/>
            <person name="Lipzen A."/>
            <person name="Maire R."/>
            <person name="Meier B."/>
            <person name="Mihaltcheva S."/>
            <person name="Molinier V."/>
            <person name="Murat C."/>
            <person name="Poggeler S."/>
            <person name="Quandt C.A."/>
            <person name="Sperisen C."/>
            <person name="Tritt A."/>
            <person name="Tisserant E."/>
            <person name="Crous P.W."/>
            <person name="Henrissat B."/>
            <person name="Nehls U."/>
            <person name="Egli S."/>
            <person name="Spatafora J.W."/>
            <person name="Grigoriev I.V."/>
            <person name="Martin F.M."/>
        </authorList>
    </citation>
    <scope>NUCLEOTIDE SEQUENCE [LARGE SCALE GENOMIC DNA]</scope>
    <source>
        <strain evidence="2 3">CBS 207.34</strain>
    </source>
</reference>
<dbReference type="OrthoDB" id="3800738at2759"/>
<proteinExistence type="predicted"/>
<dbReference type="InterPro" id="IPR046522">
    <property type="entry name" value="DUF6699"/>
</dbReference>
<name>A0A8E2F3F4_9PEZI</name>
<evidence type="ECO:0000259" key="1">
    <source>
        <dbReference type="Pfam" id="PF20415"/>
    </source>
</evidence>
<sequence length="290" mass="33259">MTPPIQSVFDGTAALSTLFNRLSHSDLIMLPFTRNGEGMTKPPRENRVHSAPAVFAIPELLEQIFLALPLIDVIVMQRVCKQWNLNITSSVQLQRALFLSPSLDGFLQQPAVLPPPGTEVYFDLSNSSNKTMNMSRVELNPLMSSMEDEQYLPFHVERRETPPKDYHLHGLFHLMVNECKRDSFKYWHEPASWRNLYLTQPPATQCVLGVTSCPCVDWRIKRVVENPKGVTIGDVVNAIEDILDEKWSYRRERRRVWETQATTHSGGPDTLLDMTQYVLMFAYSVETDTY</sequence>
<evidence type="ECO:0000313" key="3">
    <source>
        <dbReference type="Proteomes" id="UP000250140"/>
    </source>
</evidence>
<dbReference type="AlphaFoldDB" id="A0A8E2F3F4"/>
<dbReference type="EMBL" id="KV749361">
    <property type="protein sequence ID" value="OCL09786.1"/>
    <property type="molecule type" value="Genomic_DNA"/>
</dbReference>
<protein>
    <recommendedName>
        <fullName evidence="1">DUF6699 domain-containing protein</fullName>
    </recommendedName>
</protein>
<dbReference type="Pfam" id="PF20415">
    <property type="entry name" value="DUF6699"/>
    <property type="match status" value="1"/>
</dbReference>
<dbReference type="InterPro" id="IPR036047">
    <property type="entry name" value="F-box-like_dom_sf"/>
</dbReference>
<dbReference type="Gene3D" id="1.20.1280.50">
    <property type="match status" value="1"/>
</dbReference>